<name>A0A7W8DKP7_9BACT</name>
<gene>
    <name evidence="1" type="ORF">HNQ65_003072</name>
</gene>
<reference evidence="1 2" key="1">
    <citation type="submission" date="2020-08" db="EMBL/GenBank/DDBJ databases">
        <title>Genomic Encyclopedia of Type Strains, Phase IV (KMG-IV): sequencing the most valuable type-strain genomes for metagenomic binning, comparative biology and taxonomic classification.</title>
        <authorList>
            <person name="Goeker M."/>
        </authorList>
    </citation>
    <scope>NUCLEOTIDE SEQUENCE [LARGE SCALE GENOMIC DNA]</scope>
    <source>
        <strain evidence="1 2">DSM 12252</strain>
    </source>
</reference>
<comment type="caution">
    <text evidence="1">The sequence shown here is derived from an EMBL/GenBank/DDBJ whole genome shotgun (WGS) entry which is preliminary data.</text>
</comment>
<dbReference type="EMBL" id="JACHIG010000006">
    <property type="protein sequence ID" value="MBB5033484.1"/>
    <property type="molecule type" value="Genomic_DNA"/>
</dbReference>
<keyword evidence="2" id="KW-1185">Reference proteome</keyword>
<evidence type="ECO:0000313" key="1">
    <source>
        <dbReference type="EMBL" id="MBB5033484.1"/>
    </source>
</evidence>
<dbReference type="AlphaFoldDB" id="A0A7W8DKP7"/>
<protein>
    <submittedName>
        <fullName evidence="1">Uncharacterized protein</fullName>
    </submittedName>
</protein>
<evidence type="ECO:0000313" key="2">
    <source>
        <dbReference type="Proteomes" id="UP000590740"/>
    </source>
</evidence>
<sequence length="88" mass="9624">MTTEDESELHRLCDLLRIVDKRIGDEPLLSAAVKKAALGLSIAFIHGFRAKVEDLAQNLGRELSDADKEHLRSCGIDLDAPLPTGTQN</sequence>
<dbReference type="Proteomes" id="UP000590740">
    <property type="component" value="Unassembled WGS sequence"/>
</dbReference>
<dbReference type="RefSeq" id="WP_184340409.1">
    <property type="nucleotide sequence ID" value="NZ_JACHIG010000006.1"/>
</dbReference>
<organism evidence="1 2">
    <name type="scientific">Prosthecobacter vanneervenii</name>
    <dbReference type="NCBI Taxonomy" id="48466"/>
    <lineage>
        <taxon>Bacteria</taxon>
        <taxon>Pseudomonadati</taxon>
        <taxon>Verrucomicrobiota</taxon>
        <taxon>Verrucomicrobiia</taxon>
        <taxon>Verrucomicrobiales</taxon>
        <taxon>Verrucomicrobiaceae</taxon>
        <taxon>Prosthecobacter</taxon>
    </lineage>
</organism>
<proteinExistence type="predicted"/>
<accession>A0A7W8DKP7</accession>